<sequence length="153" mass="16835">MELIPALRAFARTFCRSRSDADDLVQETLAKAIANLHRFEPGTNLKSWLFTIMRNTFLSGVAKSRREMTGIEVREAGSGPHAPQEWSAQVHEVRAAISRLPQAQREVLVLVGMLGVSYGEAARICDCAVGTVKSRLSRARVALLVELGEETQS</sequence>
<keyword evidence="4 6" id="KW-0238">DNA-binding</keyword>
<dbReference type="PROSITE" id="PS01063">
    <property type="entry name" value="SIGMA70_ECF"/>
    <property type="match status" value="1"/>
</dbReference>
<dbReference type="Gene3D" id="1.10.10.10">
    <property type="entry name" value="Winged helix-like DNA-binding domain superfamily/Winged helix DNA-binding domain"/>
    <property type="match status" value="1"/>
</dbReference>
<evidence type="ECO:0000256" key="6">
    <source>
        <dbReference type="RuleBase" id="RU000716"/>
    </source>
</evidence>
<dbReference type="NCBIfam" id="TIGR02937">
    <property type="entry name" value="sigma70-ECF"/>
    <property type="match status" value="1"/>
</dbReference>
<evidence type="ECO:0000256" key="5">
    <source>
        <dbReference type="ARBA" id="ARBA00023163"/>
    </source>
</evidence>
<dbReference type="GO" id="GO:0003677">
    <property type="term" value="F:DNA binding"/>
    <property type="evidence" value="ECO:0007669"/>
    <property type="project" value="UniProtKB-KW"/>
</dbReference>
<evidence type="ECO:0000259" key="7">
    <source>
        <dbReference type="Pfam" id="PF04542"/>
    </source>
</evidence>
<evidence type="ECO:0000256" key="2">
    <source>
        <dbReference type="ARBA" id="ARBA00023015"/>
    </source>
</evidence>
<dbReference type="Pfam" id="PF04542">
    <property type="entry name" value="Sigma70_r2"/>
    <property type="match status" value="1"/>
</dbReference>
<comment type="similarity">
    <text evidence="1 6">Belongs to the sigma-70 factor family. ECF subfamily.</text>
</comment>
<dbReference type="SUPFAM" id="SSF88946">
    <property type="entry name" value="Sigma2 domain of RNA polymerase sigma factors"/>
    <property type="match status" value="1"/>
</dbReference>
<evidence type="ECO:0000256" key="4">
    <source>
        <dbReference type="ARBA" id="ARBA00023125"/>
    </source>
</evidence>
<dbReference type="InterPro" id="IPR014284">
    <property type="entry name" value="RNA_pol_sigma-70_dom"/>
</dbReference>
<proteinExistence type="inferred from homology"/>
<evidence type="ECO:0000259" key="8">
    <source>
        <dbReference type="Pfam" id="PF08281"/>
    </source>
</evidence>
<dbReference type="EMBL" id="JACHFM010000002">
    <property type="protein sequence ID" value="MBB5222092.1"/>
    <property type="molecule type" value="Genomic_DNA"/>
</dbReference>
<comment type="caution">
    <text evidence="9">The sequence shown here is derived from an EMBL/GenBank/DDBJ whole genome shotgun (WGS) entry which is preliminary data.</text>
</comment>
<evidence type="ECO:0000256" key="3">
    <source>
        <dbReference type="ARBA" id="ARBA00023082"/>
    </source>
</evidence>
<dbReference type="InterPro" id="IPR039425">
    <property type="entry name" value="RNA_pol_sigma-70-like"/>
</dbReference>
<keyword evidence="3 6" id="KW-0731">Sigma factor</keyword>
<gene>
    <name evidence="9" type="ORF">HNP73_002028</name>
</gene>
<dbReference type="Pfam" id="PF08281">
    <property type="entry name" value="Sigma70_r4_2"/>
    <property type="match status" value="1"/>
</dbReference>
<dbReference type="InterPro" id="IPR000838">
    <property type="entry name" value="RNA_pol_sigma70_ECF_CS"/>
</dbReference>
<dbReference type="PANTHER" id="PTHR43133:SF25">
    <property type="entry name" value="RNA POLYMERASE SIGMA FACTOR RFAY-RELATED"/>
    <property type="match status" value="1"/>
</dbReference>
<dbReference type="Proteomes" id="UP000549457">
    <property type="component" value="Unassembled WGS sequence"/>
</dbReference>
<evidence type="ECO:0000313" key="10">
    <source>
        <dbReference type="Proteomes" id="UP000549457"/>
    </source>
</evidence>
<keyword evidence="10" id="KW-1185">Reference proteome</keyword>
<feature type="domain" description="RNA polymerase sigma-70 region 2" evidence="7">
    <location>
        <begin position="3"/>
        <end position="66"/>
    </location>
</feature>
<feature type="domain" description="RNA polymerase sigma factor 70 region 4 type 2" evidence="8">
    <location>
        <begin position="92"/>
        <end position="143"/>
    </location>
</feature>
<dbReference type="InterPro" id="IPR013324">
    <property type="entry name" value="RNA_pol_sigma_r3/r4-like"/>
</dbReference>
<organism evidence="9 10">
    <name type="scientific">Amaricoccus macauensis</name>
    <dbReference type="NCBI Taxonomy" id="57001"/>
    <lineage>
        <taxon>Bacteria</taxon>
        <taxon>Pseudomonadati</taxon>
        <taxon>Pseudomonadota</taxon>
        <taxon>Alphaproteobacteria</taxon>
        <taxon>Rhodobacterales</taxon>
        <taxon>Paracoccaceae</taxon>
        <taxon>Amaricoccus</taxon>
    </lineage>
</organism>
<dbReference type="CDD" id="cd06171">
    <property type="entry name" value="Sigma70_r4"/>
    <property type="match status" value="1"/>
</dbReference>
<dbReference type="InterPro" id="IPR013249">
    <property type="entry name" value="RNA_pol_sigma70_r4_t2"/>
</dbReference>
<dbReference type="AlphaFoldDB" id="A0A840SSA8"/>
<dbReference type="InterPro" id="IPR036388">
    <property type="entry name" value="WH-like_DNA-bd_sf"/>
</dbReference>
<accession>A0A840SSA8</accession>
<evidence type="ECO:0000313" key="9">
    <source>
        <dbReference type="EMBL" id="MBB5222092.1"/>
    </source>
</evidence>
<keyword evidence="2 6" id="KW-0805">Transcription regulation</keyword>
<reference evidence="9 10" key="1">
    <citation type="submission" date="2020-08" db="EMBL/GenBank/DDBJ databases">
        <title>Genomic Encyclopedia of Type Strains, Phase IV (KMG-IV): sequencing the most valuable type-strain genomes for metagenomic binning, comparative biology and taxonomic classification.</title>
        <authorList>
            <person name="Goeker M."/>
        </authorList>
    </citation>
    <scope>NUCLEOTIDE SEQUENCE [LARGE SCALE GENOMIC DNA]</scope>
    <source>
        <strain evidence="9 10">DSM 101730</strain>
    </source>
</reference>
<dbReference type="RefSeq" id="WP_343063254.1">
    <property type="nucleotide sequence ID" value="NZ_JACHFM010000002.1"/>
</dbReference>
<evidence type="ECO:0000256" key="1">
    <source>
        <dbReference type="ARBA" id="ARBA00010641"/>
    </source>
</evidence>
<dbReference type="InterPro" id="IPR007627">
    <property type="entry name" value="RNA_pol_sigma70_r2"/>
</dbReference>
<dbReference type="Gene3D" id="1.10.1740.10">
    <property type="match status" value="1"/>
</dbReference>
<dbReference type="PANTHER" id="PTHR43133">
    <property type="entry name" value="RNA POLYMERASE ECF-TYPE SIGMA FACTO"/>
    <property type="match status" value="1"/>
</dbReference>
<dbReference type="GO" id="GO:0006352">
    <property type="term" value="P:DNA-templated transcription initiation"/>
    <property type="evidence" value="ECO:0007669"/>
    <property type="project" value="InterPro"/>
</dbReference>
<protein>
    <recommendedName>
        <fullName evidence="6">RNA polymerase sigma factor</fullName>
    </recommendedName>
</protein>
<name>A0A840SSA8_9RHOB</name>
<dbReference type="InterPro" id="IPR013325">
    <property type="entry name" value="RNA_pol_sigma_r2"/>
</dbReference>
<keyword evidence="5 6" id="KW-0804">Transcription</keyword>
<dbReference type="SUPFAM" id="SSF88659">
    <property type="entry name" value="Sigma3 and sigma4 domains of RNA polymerase sigma factors"/>
    <property type="match status" value="1"/>
</dbReference>
<dbReference type="GO" id="GO:0016987">
    <property type="term" value="F:sigma factor activity"/>
    <property type="evidence" value="ECO:0007669"/>
    <property type="project" value="UniProtKB-KW"/>
</dbReference>